<dbReference type="NCBIfam" id="NF001464">
    <property type="entry name" value="PRK00321.1-5"/>
    <property type="match status" value="1"/>
</dbReference>
<keyword evidence="5 6" id="KW-0233">DNA recombination</keyword>
<dbReference type="HAMAP" id="MF_00194">
    <property type="entry name" value="RdgC"/>
    <property type="match status" value="1"/>
</dbReference>
<comment type="function">
    <text evidence="6">May be involved in recombination.</text>
</comment>
<comment type="similarity">
    <text evidence="2 6">Belongs to the RdgC family.</text>
</comment>
<organism evidence="7 8">
    <name type="scientific">Dokdonella koreensis DS-123</name>
    <dbReference type="NCBI Taxonomy" id="1300342"/>
    <lineage>
        <taxon>Bacteria</taxon>
        <taxon>Pseudomonadati</taxon>
        <taxon>Pseudomonadota</taxon>
        <taxon>Gammaproteobacteria</taxon>
        <taxon>Lysobacterales</taxon>
        <taxon>Rhodanobacteraceae</taxon>
        <taxon>Dokdonella</taxon>
    </lineage>
</organism>
<name>A0A160DY52_9GAMM</name>
<keyword evidence="4 6" id="KW-0963">Cytoplasm</keyword>
<accession>A0A160DY52</accession>
<dbReference type="Proteomes" id="UP000076830">
    <property type="component" value="Chromosome"/>
</dbReference>
<evidence type="ECO:0000313" key="7">
    <source>
        <dbReference type="EMBL" id="ANB19709.1"/>
    </source>
</evidence>
<evidence type="ECO:0000256" key="2">
    <source>
        <dbReference type="ARBA" id="ARBA00008657"/>
    </source>
</evidence>
<sequence>MFFRNLTLFRFPETAVEALDDLETRLESQRLRACGPLELATRGFVSPFGRQSDALMHQIGAYTLLTIGGEDRLLPGSVVTEELANRISELAEKEGRRIGARERKRLKEQVVSELLPRAFIRPSRQSAYLDAKNGWLVVDTASRKVAEEAVSQVREAVGQFPATPMAPEESPRALMTDWLIHGKLPAGLALGDECELRDPVEAGAIVRCRRQELESDEVREHLKTGKQVYQLGLTFDERMSFVLGEDLTVRKLRFLDVVLDELGEESSESIQAEIDARFALLTLELARLFDKFGEWFGLPRPGDRD</sequence>
<protein>
    <recommendedName>
        <fullName evidence="3 6">Recombination-associated protein RdgC</fullName>
    </recommendedName>
</protein>
<evidence type="ECO:0000256" key="3">
    <source>
        <dbReference type="ARBA" id="ARBA00022296"/>
    </source>
</evidence>
<dbReference type="InterPro" id="IPR007476">
    <property type="entry name" value="RdgC"/>
</dbReference>
<dbReference type="GO" id="GO:0005737">
    <property type="term" value="C:cytoplasm"/>
    <property type="evidence" value="ECO:0007669"/>
    <property type="project" value="UniProtKB-UniRule"/>
</dbReference>
<dbReference type="OrthoDB" id="5290530at2"/>
<keyword evidence="8" id="KW-1185">Reference proteome</keyword>
<evidence type="ECO:0000256" key="6">
    <source>
        <dbReference type="HAMAP-Rule" id="MF_00194"/>
    </source>
</evidence>
<evidence type="ECO:0000256" key="5">
    <source>
        <dbReference type="ARBA" id="ARBA00023172"/>
    </source>
</evidence>
<dbReference type="GO" id="GO:0043590">
    <property type="term" value="C:bacterial nucleoid"/>
    <property type="evidence" value="ECO:0007669"/>
    <property type="project" value="TreeGrafter"/>
</dbReference>
<comment type="subcellular location">
    <subcellularLocation>
        <location evidence="1 6">Cytoplasm</location>
        <location evidence="1 6">Nucleoid</location>
    </subcellularLocation>
</comment>
<dbReference type="STRING" id="1300342.I596_3726"/>
<proteinExistence type="inferred from homology"/>
<dbReference type="GO" id="GO:0003690">
    <property type="term" value="F:double-stranded DNA binding"/>
    <property type="evidence" value="ECO:0007669"/>
    <property type="project" value="TreeGrafter"/>
</dbReference>
<dbReference type="AlphaFoldDB" id="A0A160DY52"/>
<dbReference type="PANTHER" id="PTHR38103:SF1">
    <property type="entry name" value="RECOMBINATION-ASSOCIATED PROTEIN RDGC"/>
    <property type="match status" value="1"/>
</dbReference>
<dbReference type="PATRIC" id="fig|1300342.3.peg.3638"/>
<reference evidence="7 8" key="1">
    <citation type="submission" date="2016-04" db="EMBL/GenBank/DDBJ databases">
        <title>Complete genome sequence of Dokdonella koreensis DS-123T.</title>
        <authorList>
            <person name="Kim J.F."/>
            <person name="Lee H."/>
            <person name="Kwak M.-J."/>
        </authorList>
    </citation>
    <scope>NUCLEOTIDE SEQUENCE [LARGE SCALE GENOMIC DNA]</scope>
    <source>
        <strain evidence="7 8">DS-123</strain>
    </source>
</reference>
<gene>
    <name evidence="6" type="primary">rdgC</name>
    <name evidence="7" type="ORF">I596_3726</name>
</gene>
<dbReference type="GO" id="GO:0000018">
    <property type="term" value="P:regulation of DNA recombination"/>
    <property type="evidence" value="ECO:0007669"/>
    <property type="project" value="TreeGrafter"/>
</dbReference>
<evidence type="ECO:0000313" key="8">
    <source>
        <dbReference type="Proteomes" id="UP000076830"/>
    </source>
</evidence>
<evidence type="ECO:0000256" key="1">
    <source>
        <dbReference type="ARBA" id="ARBA00004453"/>
    </source>
</evidence>
<dbReference type="EMBL" id="CP015249">
    <property type="protein sequence ID" value="ANB19709.1"/>
    <property type="molecule type" value="Genomic_DNA"/>
</dbReference>
<evidence type="ECO:0000256" key="4">
    <source>
        <dbReference type="ARBA" id="ARBA00022490"/>
    </source>
</evidence>
<dbReference type="Pfam" id="PF04381">
    <property type="entry name" value="RdgC"/>
    <property type="match status" value="1"/>
</dbReference>
<dbReference type="RefSeq" id="WP_067650903.1">
    <property type="nucleotide sequence ID" value="NZ_CP015249.1"/>
</dbReference>
<dbReference type="PANTHER" id="PTHR38103">
    <property type="entry name" value="RECOMBINATION-ASSOCIATED PROTEIN RDGC"/>
    <property type="match status" value="1"/>
</dbReference>
<dbReference type="KEGG" id="dko:I596_3726"/>
<dbReference type="GO" id="GO:0006310">
    <property type="term" value="P:DNA recombination"/>
    <property type="evidence" value="ECO:0007669"/>
    <property type="project" value="UniProtKB-UniRule"/>
</dbReference>